<gene>
    <name evidence="2" type="ORF">QVN30_04155</name>
    <name evidence="3" type="ORF">QVN40_02360</name>
</gene>
<evidence type="ECO:0000313" key="5">
    <source>
        <dbReference type="Proteomes" id="UP001168505"/>
    </source>
</evidence>
<name>A0AAW7JNX5_9ACTN</name>
<evidence type="ECO:0000313" key="4">
    <source>
        <dbReference type="Proteomes" id="UP001168435"/>
    </source>
</evidence>
<proteinExistence type="predicted"/>
<evidence type="ECO:0008006" key="6">
    <source>
        <dbReference type="Google" id="ProtNLM"/>
    </source>
</evidence>
<organism evidence="3 5">
    <name type="scientific">Collinsella ihumii</name>
    <dbReference type="NCBI Taxonomy" id="1720204"/>
    <lineage>
        <taxon>Bacteria</taxon>
        <taxon>Bacillati</taxon>
        <taxon>Actinomycetota</taxon>
        <taxon>Coriobacteriia</taxon>
        <taxon>Coriobacteriales</taxon>
        <taxon>Coriobacteriaceae</taxon>
        <taxon>Collinsella</taxon>
    </lineage>
</organism>
<keyword evidence="4" id="KW-1185">Reference proteome</keyword>
<dbReference type="EMBL" id="JAUEIQ010000003">
    <property type="protein sequence ID" value="MDN0063496.1"/>
    <property type="molecule type" value="Genomic_DNA"/>
</dbReference>
<protein>
    <recommendedName>
        <fullName evidence="6">IS256 family transposase</fullName>
    </recommendedName>
</protein>
<dbReference type="RefSeq" id="WP_154018713.1">
    <property type="nucleotide sequence ID" value="NZ_CABKVW010000002.1"/>
</dbReference>
<dbReference type="Proteomes" id="UP001168505">
    <property type="component" value="Unassembled WGS sequence"/>
</dbReference>
<dbReference type="Proteomes" id="UP001168435">
    <property type="component" value="Unassembled WGS sequence"/>
</dbReference>
<feature type="compositionally biased region" description="Basic and acidic residues" evidence="1">
    <location>
        <begin position="1"/>
        <end position="25"/>
    </location>
</feature>
<dbReference type="EMBL" id="JAUEIR010000002">
    <property type="protein sequence ID" value="MDN0068544.1"/>
    <property type="molecule type" value="Genomic_DNA"/>
</dbReference>
<evidence type="ECO:0000256" key="1">
    <source>
        <dbReference type="SAM" id="MobiDB-lite"/>
    </source>
</evidence>
<accession>A0AAW7JNX5</accession>
<evidence type="ECO:0000313" key="2">
    <source>
        <dbReference type="EMBL" id="MDN0063496.1"/>
    </source>
</evidence>
<evidence type="ECO:0000313" key="3">
    <source>
        <dbReference type="EMBL" id="MDN0068544.1"/>
    </source>
</evidence>
<comment type="caution">
    <text evidence="3">The sequence shown here is derived from an EMBL/GenBank/DDBJ whole genome shotgun (WGS) entry which is preliminary data.</text>
</comment>
<reference evidence="3" key="2">
    <citation type="submission" date="2023-08" db="EMBL/GenBank/DDBJ databases">
        <title>Identification and characterization of horizontal gene transfer across gut microbiota members of farm animals based on homology search.</title>
        <authorList>
            <person name="Schwarzerova J."/>
            <person name="Nykrynova M."/>
            <person name="Jureckova K."/>
            <person name="Cejkova D."/>
            <person name="Rychlik I."/>
        </authorList>
    </citation>
    <scope>NUCLEOTIDE SEQUENCE</scope>
    <source>
        <strain evidence="3">15_COKtk</strain>
        <strain evidence="2">176_SSukc20</strain>
    </source>
</reference>
<dbReference type="AlphaFoldDB" id="A0AAW7JNX5"/>
<reference evidence="3" key="1">
    <citation type="submission" date="2023-06" db="EMBL/GenBank/DDBJ databases">
        <authorList>
            <person name="Zeman M."/>
            <person name="Kubasova T."/>
            <person name="Jahodarova E."/>
            <person name="Nykrynova M."/>
            <person name="Rychlik I."/>
        </authorList>
    </citation>
    <scope>NUCLEOTIDE SEQUENCE</scope>
    <source>
        <strain evidence="3">15_COKtk</strain>
        <strain evidence="2">176_SSukc20</strain>
    </source>
</reference>
<sequence>MDNKRIKASQDLRERSDEKLAETRPVKHRGAQPLEDALLDGVVGGLGYISRPKPGMR</sequence>
<feature type="region of interest" description="Disordered" evidence="1">
    <location>
        <begin position="1"/>
        <end position="31"/>
    </location>
</feature>